<accession>A0A6A5ZLK2</accession>
<dbReference type="AlphaFoldDB" id="A0A6A5ZLK2"/>
<dbReference type="PANTHER" id="PTHR15840:SF10">
    <property type="entry name" value="EKC_KEOPS COMPLEX SUBUNIT TPRKB"/>
    <property type="match status" value="1"/>
</dbReference>
<evidence type="ECO:0000256" key="6">
    <source>
        <dbReference type="ARBA" id="ARBA00023242"/>
    </source>
</evidence>
<evidence type="ECO:0000256" key="5">
    <source>
        <dbReference type="ARBA" id="ARBA00022694"/>
    </source>
</evidence>
<dbReference type="EMBL" id="ML977315">
    <property type="protein sequence ID" value="KAF2119733.1"/>
    <property type="molecule type" value="Genomic_DNA"/>
</dbReference>
<dbReference type="GO" id="GO:0005634">
    <property type="term" value="C:nucleus"/>
    <property type="evidence" value="ECO:0007669"/>
    <property type="project" value="UniProtKB-SubCell"/>
</dbReference>
<reference evidence="9" key="1">
    <citation type="journal article" date="2020" name="Stud. Mycol.">
        <title>101 Dothideomycetes genomes: a test case for predicting lifestyles and emergence of pathogens.</title>
        <authorList>
            <person name="Haridas S."/>
            <person name="Albert R."/>
            <person name="Binder M."/>
            <person name="Bloem J."/>
            <person name="Labutti K."/>
            <person name="Salamov A."/>
            <person name="Andreopoulos B."/>
            <person name="Baker S."/>
            <person name="Barry K."/>
            <person name="Bills G."/>
            <person name="Bluhm B."/>
            <person name="Cannon C."/>
            <person name="Castanera R."/>
            <person name="Culley D."/>
            <person name="Daum C."/>
            <person name="Ezra D."/>
            <person name="Gonzalez J."/>
            <person name="Henrissat B."/>
            <person name="Kuo A."/>
            <person name="Liang C."/>
            <person name="Lipzen A."/>
            <person name="Lutzoni F."/>
            <person name="Magnuson J."/>
            <person name="Mondo S."/>
            <person name="Nolan M."/>
            <person name="Ohm R."/>
            <person name="Pangilinan J."/>
            <person name="Park H.-J."/>
            <person name="Ramirez L."/>
            <person name="Alfaro M."/>
            <person name="Sun H."/>
            <person name="Tritt A."/>
            <person name="Yoshinaga Y."/>
            <person name="Zwiers L.-H."/>
            <person name="Turgeon B."/>
            <person name="Goodwin S."/>
            <person name="Spatafora J."/>
            <person name="Crous P."/>
            <person name="Grigoriev I."/>
        </authorList>
    </citation>
    <scope>NUCLEOTIDE SEQUENCE</scope>
    <source>
        <strain evidence="9">CBS 627.86</strain>
    </source>
</reference>
<keyword evidence="10" id="KW-1185">Reference proteome</keyword>
<comment type="similarity">
    <text evidence="2 8">Belongs to the CGI121/TPRKB family.</text>
</comment>
<dbReference type="Gene3D" id="3.30.2380.10">
    <property type="entry name" value="CGI121/TPRKB"/>
    <property type="match status" value="1"/>
</dbReference>
<dbReference type="GO" id="GO:0005829">
    <property type="term" value="C:cytosol"/>
    <property type="evidence" value="ECO:0007669"/>
    <property type="project" value="TreeGrafter"/>
</dbReference>
<dbReference type="PANTHER" id="PTHR15840">
    <property type="entry name" value="CGI-121 FAMILY MEMBER"/>
    <property type="match status" value="1"/>
</dbReference>
<dbReference type="SUPFAM" id="SSF143870">
    <property type="entry name" value="PF0523-like"/>
    <property type="match status" value="1"/>
</dbReference>
<evidence type="ECO:0000256" key="8">
    <source>
        <dbReference type="RuleBase" id="RU004398"/>
    </source>
</evidence>
<comment type="subcellular location">
    <subcellularLocation>
        <location evidence="1">Nucleus</location>
    </subcellularLocation>
</comment>
<evidence type="ECO:0000313" key="10">
    <source>
        <dbReference type="Proteomes" id="UP000799770"/>
    </source>
</evidence>
<sequence>MATVRTITLPHYPSYPIHICMFRDVTNAAFLRSQLLEANPDFDYAFLDPSMILSPSHLLGGTFLALHASLLSRAKTRTPHSELVFRLHPNNNIGEAYRKFGISDSSTAIIAVKLGLGPEVTNERVSQHLGEHVQGESVNVGEEAERVGDWCDVGKVRKVYKLENPKKKGGKKGAQINGVGKEVDERREMESVILGMITLKGS</sequence>
<protein>
    <recommendedName>
        <fullName evidence="4">EKC/KEOPS complex subunit CGI121</fullName>
    </recommendedName>
    <alternativeName>
        <fullName evidence="3">EKC/KEOPS complex subunit cgi121</fullName>
    </alternativeName>
</protein>
<gene>
    <name evidence="9" type="ORF">BDV96DRAFT_486556</name>
</gene>
<keyword evidence="5" id="KW-0819">tRNA processing</keyword>
<dbReference type="GO" id="GO:0002949">
    <property type="term" value="P:tRNA threonylcarbamoyladenosine modification"/>
    <property type="evidence" value="ECO:0007669"/>
    <property type="project" value="TreeGrafter"/>
</dbReference>
<evidence type="ECO:0000256" key="2">
    <source>
        <dbReference type="ARBA" id="ARBA00005546"/>
    </source>
</evidence>
<evidence type="ECO:0000256" key="4">
    <source>
        <dbReference type="ARBA" id="ARBA00016009"/>
    </source>
</evidence>
<name>A0A6A5ZLK2_9PLEO</name>
<dbReference type="Pfam" id="PF08617">
    <property type="entry name" value="CGI-121"/>
    <property type="match status" value="1"/>
</dbReference>
<evidence type="ECO:0000256" key="3">
    <source>
        <dbReference type="ARBA" id="ARBA00015316"/>
    </source>
</evidence>
<organism evidence="9 10">
    <name type="scientific">Lophiotrema nucula</name>
    <dbReference type="NCBI Taxonomy" id="690887"/>
    <lineage>
        <taxon>Eukaryota</taxon>
        <taxon>Fungi</taxon>
        <taxon>Dikarya</taxon>
        <taxon>Ascomycota</taxon>
        <taxon>Pezizomycotina</taxon>
        <taxon>Dothideomycetes</taxon>
        <taxon>Pleosporomycetidae</taxon>
        <taxon>Pleosporales</taxon>
        <taxon>Lophiotremataceae</taxon>
        <taxon>Lophiotrema</taxon>
    </lineage>
</organism>
<dbReference type="InterPro" id="IPR013926">
    <property type="entry name" value="CGI121/TPRKB"/>
</dbReference>
<proteinExistence type="inferred from homology"/>
<keyword evidence="6 8" id="KW-0539">Nucleus</keyword>
<dbReference type="OrthoDB" id="329139at2759"/>
<evidence type="ECO:0000256" key="7">
    <source>
        <dbReference type="ARBA" id="ARBA00025043"/>
    </source>
</evidence>
<dbReference type="InterPro" id="IPR036504">
    <property type="entry name" value="CGI121/TPRKB_sf"/>
</dbReference>
<evidence type="ECO:0000256" key="1">
    <source>
        <dbReference type="ARBA" id="ARBA00004123"/>
    </source>
</evidence>
<evidence type="ECO:0000313" key="9">
    <source>
        <dbReference type="EMBL" id="KAF2119733.1"/>
    </source>
</evidence>
<dbReference type="Proteomes" id="UP000799770">
    <property type="component" value="Unassembled WGS sequence"/>
</dbReference>
<dbReference type="GO" id="GO:0000408">
    <property type="term" value="C:EKC/KEOPS complex"/>
    <property type="evidence" value="ECO:0007669"/>
    <property type="project" value="TreeGrafter"/>
</dbReference>
<comment type="function">
    <text evidence="7">Component of the EKC/KEOPS complex that is required for the formation of a threonylcarbamoyl group on adenosine at position 37 (t(6)A37) in tRNAs that read codons beginning with adenine. The complex is probably involved in the transfer of the threonylcarbamoyl moiety of threonylcarbamoyl-AMP (TC-AMP) to the N6 group of A37. CGI121 acts as an allosteric effector that regulates the t(6)A activity of the complex. The EKC/KEOPS complex also promotes both telomere uncapping and telomere elongation. The complex is required for efficient recruitment of transcriptional coactivators. CGI121 is not required for tRNA modification.</text>
</comment>